<dbReference type="AlphaFoldDB" id="A0A2D2AYG1"/>
<protein>
    <recommendedName>
        <fullName evidence="4">Cellulose biosynthesis protein BcsS</fullName>
    </recommendedName>
</protein>
<dbReference type="Proteomes" id="UP000228945">
    <property type="component" value="Chromosome"/>
</dbReference>
<proteinExistence type="predicted"/>
<feature type="signal peptide" evidence="1">
    <location>
        <begin position="1"/>
        <end position="29"/>
    </location>
</feature>
<evidence type="ECO:0000313" key="3">
    <source>
        <dbReference type="Proteomes" id="UP000228945"/>
    </source>
</evidence>
<gene>
    <name evidence="2" type="ORF">CSW64_11435</name>
</gene>
<dbReference type="InterPro" id="IPR031485">
    <property type="entry name" value="CBP_BcsS"/>
</dbReference>
<evidence type="ECO:0000313" key="2">
    <source>
        <dbReference type="EMBL" id="ATQ42977.1"/>
    </source>
</evidence>
<feature type="chain" id="PRO_5013897876" description="Cellulose biosynthesis protein BcsS" evidence="1">
    <location>
        <begin position="30"/>
        <end position="237"/>
    </location>
</feature>
<evidence type="ECO:0008006" key="4">
    <source>
        <dbReference type="Google" id="ProtNLM"/>
    </source>
</evidence>
<keyword evidence="3" id="KW-1185">Reference proteome</keyword>
<dbReference type="Pfam" id="PF17036">
    <property type="entry name" value="CBP_BcsS"/>
    <property type="match status" value="1"/>
</dbReference>
<sequence length="237" mass="24748">MLMGTRSSSGVALGAVALLSSLIPVAAQAREQGVVYASGLVSDDHSASVGATIAAPGSRLGEGWAFRVSVNGGDYSYDSGPLNIDADYRGADVAIVYQWSGDWGYGNVALGGRYADTDLSPADPGNRRGGSNWDVALTVDGQRRFGPWALTGYASYGFDLEEYYVRADLTRKVSPSVALGVEIGAEGDSGDYSRQVLGAVARFESPGRPWAVKLAAGVRDGDDDNSAYGAITVSRTF</sequence>
<reference evidence="2 3" key="1">
    <citation type="submission" date="2017-10" db="EMBL/GenBank/DDBJ databases">
        <title>Genome sequence of Caulobacter mirabilis FWC38.</title>
        <authorList>
            <person name="Fiebig A."/>
            <person name="Crosson S."/>
        </authorList>
    </citation>
    <scope>NUCLEOTIDE SEQUENCE [LARGE SCALE GENOMIC DNA]</scope>
    <source>
        <strain evidence="2 3">FWC 38</strain>
    </source>
</reference>
<accession>A0A2D2AYG1</accession>
<name>A0A2D2AYG1_9CAUL</name>
<organism evidence="2 3">
    <name type="scientific">Caulobacter mirabilis</name>
    <dbReference type="NCBI Taxonomy" id="69666"/>
    <lineage>
        <taxon>Bacteria</taxon>
        <taxon>Pseudomonadati</taxon>
        <taxon>Pseudomonadota</taxon>
        <taxon>Alphaproteobacteria</taxon>
        <taxon>Caulobacterales</taxon>
        <taxon>Caulobacteraceae</taxon>
        <taxon>Caulobacter</taxon>
    </lineage>
</organism>
<evidence type="ECO:0000256" key="1">
    <source>
        <dbReference type="SAM" id="SignalP"/>
    </source>
</evidence>
<dbReference type="KEGG" id="cmb:CSW64_11435"/>
<dbReference type="EMBL" id="CP024201">
    <property type="protein sequence ID" value="ATQ42977.1"/>
    <property type="molecule type" value="Genomic_DNA"/>
</dbReference>
<dbReference type="OrthoDB" id="7205584at2"/>
<keyword evidence="1" id="KW-0732">Signal</keyword>